<evidence type="ECO:0000313" key="2">
    <source>
        <dbReference type="EMBL" id="RDI54508.1"/>
    </source>
</evidence>
<organism evidence="2 3">
    <name type="scientific">Nocardia mexicana</name>
    <dbReference type="NCBI Taxonomy" id="279262"/>
    <lineage>
        <taxon>Bacteria</taxon>
        <taxon>Bacillati</taxon>
        <taxon>Actinomycetota</taxon>
        <taxon>Actinomycetes</taxon>
        <taxon>Mycobacteriales</taxon>
        <taxon>Nocardiaceae</taxon>
        <taxon>Nocardia</taxon>
    </lineage>
</organism>
<feature type="region of interest" description="Disordered" evidence="1">
    <location>
        <begin position="247"/>
        <end position="266"/>
    </location>
</feature>
<keyword evidence="3" id="KW-1185">Reference proteome</keyword>
<dbReference type="AlphaFoldDB" id="A0A370HC57"/>
<evidence type="ECO:0000313" key="3">
    <source>
        <dbReference type="Proteomes" id="UP000255355"/>
    </source>
</evidence>
<dbReference type="EMBL" id="QQAZ01000002">
    <property type="protein sequence ID" value="RDI54508.1"/>
    <property type="molecule type" value="Genomic_DNA"/>
</dbReference>
<accession>A0A370HC57</accession>
<reference evidence="2 3" key="1">
    <citation type="submission" date="2018-07" db="EMBL/GenBank/DDBJ databases">
        <title>Genomic Encyclopedia of Type Strains, Phase IV (KMG-IV): sequencing the most valuable type-strain genomes for metagenomic binning, comparative biology and taxonomic classification.</title>
        <authorList>
            <person name="Goeker M."/>
        </authorList>
    </citation>
    <scope>NUCLEOTIDE SEQUENCE [LARGE SCALE GENOMIC DNA]</scope>
    <source>
        <strain evidence="2 3">DSM 44952</strain>
    </source>
</reference>
<name>A0A370HC57_9NOCA</name>
<dbReference type="Proteomes" id="UP000255355">
    <property type="component" value="Unassembled WGS sequence"/>
</dbReference>
<sequence length="266" mass="29662">MAQARLPDRISRHPDLLRERYSHRTQHRVSLPLLDPLHAEVQLLLFGDCADRQVVGERLHRLQQSFLLEQMVEGLPPVTIFGRGNAARTHIAERILVGTRHRFGHVDTGHLTGQFLRSFLGQWDNGDRPVSAVAYLRRDSGSAIGGPGTSVRADFPALRIAARLPSPSSRDRISRPLHSAVRRRRRNSRGVFPVSGLERRGEPGLCESGACGDLCDRHRLRTSAFQQVTSDTQGCLPAHIAIGGARLLQRDSQLPGRPTERMRDRG</sequence>
<evidence type="ECO:0000256" key="1">
    <source>
        <dbReference type="SAM" id="MobiDB-lite"/>
    </source>
</evidence>
<comment type="caution">
    <text evidence="2">The sequence shown here is derived from an EMBL/GenBank/DDBJ whole genome shotgun (WGS) entry which is preliminary data.</text>
</comment>
<proteinExistence type="predicted"/>
<protein>
    <submittedName>
        <fullName evidence="2">Uncharacterized protein</fullName>
    </submittedName>
</protein>
<gene>
    <name evidence="2" type="ORF">DFR68_102636</name>
</gene>